<keyword evidence="1" id="KW-0677">Repeat</keyword>
<protein>
    <recommendedName>
        <fullName evidence="4">Cytochrome c-552/4 domain-containing protein</fullName>
    </recommendedName>
</protein>
<dbReference type="AlphaFoldDB" id="A0A381TBY6"/>
<dbReference type="SUPFAM" id="SSF48452">
    <property type="entry name" value="TPR-like"/>
    <property type="match status" value="1"/>
</dbReference>
<dbReference type="Pfam" id="PF13414">
    <property type="entry name" value="TPR_11"/>
    <property type="match status" value="1"/>
</dbReference>
<dbReference type="Gene3D" id="1.10.1130.10">
    <property type="entry name" value="Flavocytochrome C3, Chain A"/>
    <property type="match status" value="1"/>
</dbReference>
<dbReference type="PANTHER" id="PTHR44858:SF1">
    <property type="entry name" value="UDP-N-ACETYLGLUCOSAMINE--PEPTIDE N-ACETYLGLUCOSAMINYLTRANSFERASE SPINDLY-RELATED"/>
    <property type="match status" value="1"/>
</dbReference>
<dbReference type="InterPro" id="IPR011990">
    <property type="entry name" value="TPR-like_helical_dom_sf"/>
</dbReference>
<keyword evidence="3" id="KW-0812">Transmembrane</keyword>
<dbReference type="Gene3D" id="1.25.40.10">
    <property type="entry name" value="Tetratricopeptide repeat domain"/>
    <property type="match status" value="1"/>
</dbReference>
<sequence length="819" mass="93065">MAYLILVQISTGAFLRLATPVGFYYHYLVLAHITSGFLFLGFGVTHLYKKYDLGELPLYEPKDYLIILTALFGFLTFLTGRIGNLGEILVTLHLVSAIGFILATLVQYQIRNKKLIRHGIGLILAVGVLLGVNKIYNSKSISIENNETYFSPSPVKTETGHYLNTSAIDRSQRCGTSGCHPDIYAQWQQSVHRLSSFNNPFYKSSVDYLMDTADSTTVRWCAACHDPVMLLSGMMLEKPDVTVDEAHSGITCETCHGITSIQDITGNGNYVLDQPVEYPFSHSSGILQKINQMLIKIEPRAHRQKMLLPVHSESDFCMTCHKVSLDKPQNNYRWLRGQNEYDAWHHSGVSGNAVASFYEPSSPLKCQNCHMGLEVSNDRGNDAGKVRGHYFNAVNTALPSLKEHLNPDWVKRTMNFMQDEKIAVDFYGAEINGNFTSPLQDKITLQPGTNVRIDVVVRTKGIGHKFPGGTIDSNEPWLQVFVQNENGETIYGSGLLDGKKFVDQSAHFFRGILLDKQGEFILKRNPHEWVTTLYNNSIPPGSAEVIHYEWNVPDNLNDGFKIIANLNYRKFNRRITETFLDEPIFLPIVTMASDTVSIVAHPQKLNLKVEDAIRINDYGIGMLRQNNLEAARTAFTRVTEINPKYADGYVNLARVHIKEGKFYLAEQALSFAEFIKPKFPKVAFFRGLIAKKLGNYPKAIQHFEQVRKTHPEDRININELGQTYYYNQEYDQALYVYYEGIQIDPEDAQAHYNMMLVNKKLGNHDKAREHQNYYLKYKPDEEALSISQSARLKYPHANNEAQKVHSHGLFQVDEFRSLK</sequence>
<dbReference type="SUPFAM" id="SSF48695">
    <property type="entry name" value="Multiheme cytochromes"/>
    <property type="match status" value="1"/>
</dbReference>
<name>A0A381TBY6_9ZZZZ</name>
<feature type="transmembrane region" description="Helical" evidence="3">
    <location>
        <begin position="115"/>
        <end position="136"/>
    </location>
</feature>
<gene>
    <name evidence="5" type="ORF">METZ01_LOCUS65071</name>
</gene>
<feature type="transmembrane region" description="Helical" evidence="3">
    <location>
        <begin position="88"/>
        <end position="108"/>
    </location>
</feature>
<evidence type="ECO:0000256" key="1">
    <source>
        <dbReference type="ARBA" id="ARBA00022737"/>
    </source>
</evidence>
<dbReference type="GO" id="GO:0046813">
    <property type="term" value="P:receptor-mediated virion attachment to host cell"/>
    <property type="evidence" value="ECO:0007669"/>
    <property type="project" value="TreeGrafter"/>
</dbReference>
<dbReference type="InterPro" id="IPR050498">
    <property type="entry name" value="Ycf3"/>
</dbReference>
<feature type="transmembrane region" description="Helical" evidence="3">
    <location>
        <begin position="24"/>
        <end position="44"/>
    </location>
</feature>
<dbReference type="GO" id="GO:0009279">
    <property type="term" value="C:cell outer membrane"/>
    <property type="evidence" value="ECO:0007669"/>
    <property type="project" value="TreeGrafter"/>
</dbReference>
<proteinExistence type="predicted"/>
<evidence type="ECO:0000256" key="2">
    <source>
        <dbReference type="ARBA" id="ARBA00022803"/>
    </source>
</evidence>
<evidence type="ECO:0000256" key="3">
    <source>
        <dbReference type="SAM" id="Phobius"/>
    </source>
</evidence>
<evidence type="ECO:0000313" key="5">
    <source>
        <dbReference type="EMBL" id="SVA12217.1"/>
    </source>
</evidence>
<dbReference type="Pfam" id="PF13435">
    <property type="entry name" value="Cytochrome_C554"/>
    <property type="match status" value="1"/>
</dbReference>
<organism evidence="5">
    <name type="scientific">marine metagenome</name>
    <dbReference type="NCBI Taxonomy" id="408172"/>
    <lineage>
        <taxon>unclassified sequences</taxon>
        <taxon>metagenomes</taxon>
        <taxon>ecological metagenomes</taxon>
    </lineage>
</organism>
<accession>A0A381TBY6</accession>
<keyword evidence="3" id="KW-0472">Membrane</keyword>
<feature type="transmembrane region" description="Helical" evidence="3">
    <location>
        <begin position="64"/>
        <end position="82"/>
    </location>
</feature>
<keyword evidence="2" id="KW-0802">TPR repeat</keyword>
<evidence type="ECO:0000259" key="4">
    <source>
        <dbReference type="Pfam" id="PF13435"/>
    </source>
</evidence>
<reference evidence="5" key="1">
    <citation type="submission" date="2018-05" db="EMBL/GenBank/DDBJ databases">
        <authorList>
            <person name="Lanie J.A."/>
            <person name="Ng W.-L."/>
            <person name="Kazmierczak K.M."/>
            <person name="Andrzejewski T.M."/>
            <person name="Davidsen T.M."/>
            <person name="Wayne K.J."/>
            <person name="Tettelin H."/>
            <person name="Glass J.I."/>
            <person name="Rusch D."/>
            <person name="Podicherti R."/>
            <person name="Tsui H.-C.T."/>
            <person name="Winkler M.E."/>
        </authorList>
    </citation>
    <scope>NUCLEOTIDE SEQUENCE</scope>
</reference>
<dbReference type="Pfam" id="PF13174">
    <property type="entry name" value="TPR_6"/>
    <property type="match status" value="1"/>
</dbReference>
<feature type="domain" description="Cytochrome c-552/4" evidence="4">
    <location>
        <begin position="178"/>
        <end position="257"/>
    </location>
</feature>
<keyword evidence="3" id="KW-1133">Transmembrane helix</keyword>
<dbReference type="PANTHER" id="PTHR44858">
    <property type="entry name" value="TETRATRICOPEPTIDE REPEAT PROTEIN 6"/>
    <property type="match status" value="1"/>
</dbReference>
<dbReference type="EMBL" id="UINC01004155">
    <property type="protein sequence ID" value="SVA12217.1"/>
    <property type="molecule type" value="Genomic_DNA"/>
</dbReference>
<dbReference type="PROSITE" id="PS50005">
    <property type="entry name" value="TPR"/>
    <property type="match status" value="2"/>
</dbReference>
<dbReference type="InterPro" id="IPR023155">
    <property type="entry name" value="Cyt_c-552/4"/>
</dbReference>
<dbReference type="SMART" id="SM00028">
    <property type="entry name" value="TPR"/>
    <property type="match status" value="5"/>
</dbReference>
<dbReference type="InterPro" id="IPR036280">
    <property type="entry name" value="Multihaem_cyt_sf"/>
</dbReference>
<dbReference type="InterPro" id="IPR019734">
    <property type="entry name" value="TPR_rpt"/>
</dbReference>